<dbReference type="InParanoid" id="G4TPT7"/>
<evidence type="ECO:0000259" key="12">
    <source>
        <dbReference type="PROSITE" id="PS50156"/>
    </source>
</evidence>
<evidence type="ECO:0000256" key="9">
    <source>
        <dbReference type="ARBA" id="ARBA00023157"/>
    </source>
</evidence>
<evidence type="ECO:0000256" key="5">
    <source>
        <dbReference type="ARBA" id="ARBA00022729"/>
    </source>
</evidence>
<keyword evidence="6 11" id="KW-1133">Transmembrane helix</keyword>
<dbReference type="Pfam" id="PF16414">
    <property type="entry name" value="NPC1_N"/>
    <property type="match status" value="1"/>
</dbReference>
<evidence type="ECO:0000313" key="14">
    <source>
        <dbReference type="Proteomes" id="UP000007148"/>
    </source>
</evidence>
<dbReference type="PANTHER" id="PTHR45727">
    <property type="entry name" value="NPC INTRACELLULAR CHOLESTEROL TRANSPORTER 1"/>
    <property type="match status" value="1"/>
</dbReference>
<dbReference type="STRING" id="1109443.G4TPT7"/>
<dbReference type="InterPro" id="IPR000731">
    <property type="entry name" value="SSD"/>
</dbReference>
<dbReference type="OrthoDB" id="6510177at2759"/>
<evidence type="ECO:0000256" key="7">
    <source>
        <dbReference type="ARBA" id="ARBA00023055"/>
    </source>
</evidence>
<evidence type="ECO:0000256" key="2">
    <source>
        <dbReference type="ARBA" id="ARBA00005585"/>
    </source>
</evidence>
<comment type="similarity">
    <text evidence="2">Belongs to the patched family.</text>
</comment>
<evidence type="ECO:0000256" key="3">
    <source>
        <dbReference type="ARBA" id="ARBA00022448"/>
    </source>
</evidence>
<evidence type="ECO:0000256" key="6">
    <source>
        <dbReference type="ARBA" id="ARBA00022989"/>
    </source>
</evidence>
<evidence type="ECO:0000256" key="1">
    <source>
        <dbReference type="ARBA" id="ARBA00004141"/>
    </source>
</evidence>
<sequence length="1399" mass="154126">MKKRPQSCTFRDTCGKKNLFGRDLPCPYDGAPVEPNDKFRTLLVDVCGADFAKVPTCCTVEQVKVLRDNLQQVEPLISSCPACRNNFRSFFCDFTCSPYQGSFVNVTSTQQTTSKQTAIKSVDFFASEKFARGFYDSCKDVKFGPSGYAMDFIGGGAKDYHGFLKFLGDEKALGSPFQIDFPDRAPDGFIQLSRLPRNCADADLGSKCACIDCPTVCPALPYQPTPEEAARSCHVGPLSCLTFVLLIAYGLAVLSFLLGLTIERLVRKKKDRAYERVALSEDTSSLLNIQGANSHPVHASASANGGNRHSLVGASSLALYFDGEESAAPSDPARHHLGRGASLLDPMETAQPRQYRLNTLFRRFFYRIGYICAYYPWLTFAITFSIFAGLNYGWKYFQVETDPVRLWVAPTSESRIQKEFFDEHFGPFYRPQQIFVTAPASDPSLTGPVTNSSTVAEKLQPVLSWDRLVWWDRVEKEIAALETDEGITLHDVCFKPAGPSGDCVVQSVMGWFGDLDDWDKDSWEERVLSCAESPGDPECLPPFQQPLSPSLILGGVEGNDYLNAKSLVATYVLDNSLNETLVQRAESWERKLRQYLAEVSQVSPVKAGAQVFFSTGVSLEEELNKSTNTDVRIVVLSYLVMFVYVSLTLGGNSSRSDEGSVIGSILSWFFNIPRLFRKKNVDSSDPRSTPTWYPRLPRQAFIGSKFFLGLFGISLVILSVAASVGLFSFLQVRVTLIIAEVIPFLVLAVGVDNVFILVHELDRQNTLHGPNAHNPALAAHSGTHHAPLSPTSFRSPFASTHDESDGDGDSMPIHLPAEERVARAVAKMGPSILLSTTTETVAFALGAMVPMPAVRNFALYAAGSVFLNALLQMTVFVSAMTIDLRREEANRLDCFPCIRIPPRIALTDGHVSTGKITRFFKRKYGPFILQRSVKGVILLFFGGIFVASIIAIQNISLGLDQRLALPSDSYLVPYFDAMDKFLDVGPPVYFVSTDVDVKARSGQQKLCGRFTTCKETSVANILEGERKRPESSFISEPTASWIDDFLKWTDPVLESCCRVKKADPSTFCRPSEPAGRCRPCFEGSTPPWNVTMEGLPEGPEFMRYLEQWLKSPTDEECPLGGQAAYSSAVALSTDRSTVVASHFRTFHAPLKTQSDFINAFAASHRIADDLSASTGTTVFPYSLFYVFFDQYAHIVSMTQEVLGLGLLSVLLITSILLGSWRTGLIVTTVVALTVVNCMGVMGIWGISLNAISLVNLVISLGIAVEFCSHVARAFMGMGSILPIDHPNGQRERDERMWGALVEVGPSVLSGITFTKLIGISVLALTRSRLLEIYYFRMWLTLILSGVLHGLVLLPVILSLAGGPGYAIEDPDAEWMSYSIRRQGEFEYTPFVADSDSLSD</sequence>
<evidence type="ECO:0000256" key="8">
    <source>
        <dbReference type="ARBA" id="ARBA00023136"/>
    </source>
</evidence>
<gene>
    <name evidence="13" type="ORF">PIIN_07285</name>
</gene>
<dbReference type="Pfam" id="PF12349">
    <property type="entry name" value="Sterol-sensing"/>
    <property type="match status" value="2"/>
</dbReference>
<keyword evidence="8 11" id="KW-0472">Membrane</keyword>
<dbReference type="GO" id="GO:0016020">
    <property type="term" value="C:membrane"/>
    <property type="evidence" value="ECO:0007669"/>
    <property type="project" value="UniProtKB-SubCell"/>
</dbReference>
<protein>
    <submittedName>
        <fullName evidence="13">Related to NCR1-transmembrane glycoprotein, involved in sphingolipid metabolism</fullName>
    </submittedName>
</protein>
<organism evidence="13 14">
    <name type="scientific">Serendipita indica (strain DSM 11827)</name>
    <name type="common">Root endophyte fungus</name>
    <name type="synonym">Piriformospora indica</name>
    <dbReference type="NCBI Taxonomy" id="1109443"/>
    <lineage>
        <taxon>Eukaryota</taxon>
        <taxon>Fungi</taxon>
        <taxon>Dikarya</taxon>
        <taxon>Basidiomycota</taxon>
        <taxon>Agaricomycotina</taxon>
        <taxon>Agaricomycetes</taxon>
        <taxon>Sebacinales</taxon>
        <taxon>Serendipitaceae</taxon>
        <taxon>Serendipita</taxon>
    </lineage>
</organism>
<dbReference type="Pfam" id="PF22314">
    <property type="entry name" value="NPC1_MLD"/>
    <property type="match status" value="1"/>
</dbReference>
<dbReference type="eggNOG" id="KOG1933">
    <property type="taxonomic scope" value="Eukaryota"/>
</dbReference>
<keyword evidence="5" id="KW-0732">Signal</keyword>
<dbReference type="EMBL" id="CAFZ01000217">
    <property type="protein sequence ID" value="CCA73330.1"/>
    <property type="molecule type" value="Genomic_DNA"/>
</dbReference>
<dbReference type="OMA" id="WWFDVES"/>
<feature type="transmembrane region" description="Helical" evidence="11">
    <location>
        <begin position="1200"/>
        <end position="1218"/>
    </location>
</feature>
<feature type="transmembrane region" description="Helical" evidence="11">
    <location>
        <begin position="932"/>
        <end position="952"/>
    </location>
</feature>
<feature type="transmembrane region" description="Helical" evidence="11">
    <location>
        <begin position="736"/>
        <end position="758"/>
    </location>
</feature>
<evidence type="ECO:0000256" key="4">
    <source>
        <dbReference type="ARBA" id="ARBA00022692"/>
    </source>
</evidence>
<feature type="transmembrane region" description="Helical" evidence="11">
    <location>
        <begin position="1170"/>
        <end position="1188"/>
    </location>
</feature>
<dbReference type="SUPFAM" id="SSF82866">
    <property type="entry name" value="Multidrug efflux transporter AcrB transmembrane domain"/>
    <property type="match status" value="2"/>
</dbReference>
<feature type="transmembrane region" description="Helical" evidence="11">
    <location>
        <begin position="1303"/>
        <end position="1325"/>
    </location>
</feature>
<evidence type="ECO:0000313" key="13">
    <source>
        <dbReference type="EMBL" id="CCA73330.1"/>
    </source>
</evidence>
<dbReference type="Proteomes" id="UP000007148">
    <property type="component" value="Unassembled WGS sequence"/>
</dbReference>
<keyword evidence="9" id="KW-1015">Disulfide bond</keyword>
<dbReference type="InterPro" id="IPR032190">
    <property type="entry name" value="NPC1_N"/>
</dbReference>
<dbReference type="PROSITE" id="PS50156">
    <property type="entry name" value="SSD"/>
    <property type="match status" value="1"/>
</dbReference>
<feature type="transmembrane region" description="Helical" evidence="11">
    <location>
        <begin position="857"/>
        <end position="882"/>
    </location>
</feature>
<keyword evidence="7" id="KW-0445">Lipid transport</keyword>
<name>G4TPT7_SERID</name>
<feature type="domain" description="SSD" evidence="12">
    <location>
        <begin position="630"/>
        <end position="882"/>
    </location>
</feature>
<reference evidence="13 14" key="1">
    <citation type="journal article" date="2011" name="PLoS Pathog.">
        <title>Endophytic Life Strategies Decoded by Genome and Transcriptome Analyses of the Mutualistic Root Symbiont Piriformospora indica.</title>
        <authorList>
            <person name="Zuccaro A."/>
            <person name="Lahrmann U."/>
            <person name="Guldener U."/>
            <person name="Langen G."/>
            <person name="Pfiffi S."/>
            <person name="Biedenkopf D."/>
            <person name="Wong P."/>
            <person name="Samans B."/>
            <person name="Grimm C."/>
            <person name="Basiewicz M."/>
            <person name="Murat C."/>
            <person name="Martin F."/>
            <person name="Kogel K.H."/>
        </authorList>
    </citation>
    <scope>NUCLEOTIDE SEQUENCE [LARGE SCALE GENOMIC DNA]</scope>
    <source>
        <strain evidence="13 14">DSM 11827</strain>
    </source>
</reference>
<feature type="transmembrane region" description="Helical" evidence="11">
    <location>
        <begin position="241"/>
        <end position="262"/>
    </location>
</feature>
<keyword evidence="10" id="KW-0325">Glycoprotein</keyword>
<keyword evidence="4 11" id="KW-0812">Transmembrane</keyword>
<dbReference type="FunFam" id="1.20.1640.10:FF:000029">
    <property type="entry name" value="Putative Patched sphingolipid transporter"/>
    <property type="match status" value="1"/>
</dbReference>
<evidence type="ECO:0000256" key="10">
    <source>
        <dbReference type="ARBA" id="ARBA00023180"/>
    </source>
</evidence>
<dbReference type="PANTHER" id="PTHR45727:SF2">
    <property type="entry name" value="NPC INTRACELLULAR CHOLESTEROL TRANSPORTER 1"/>
    <property type="match status" value="1"/>
</dbReference>
<keyword evidence="14" id="KW-1185">Reference proteome</keyword>
<feature type="transmembrane region" description="Helical" evidence="11">
    <location>
        <begin position="1253"/>
        <end position="1283"/>
    </location>
</feature>
<proteinExistence type="inferred from homology"/>
<accession>G4TPT7</accession>
<dbReference type="GO" id="GO:0015918">
    <property type="term" value="P:sterol transport"/>
    <property type="evidence" value="ECO:0007669"/>
    <property type="project" value="TreeGrafter"/>
</dbReference>
<dbReference type="InterPro" id="IPR053956">
    <property type="entry name" value="NPC1_MLD"/>
</dbReference>
<feature type="transmembrane region" description="Helical" evidence="11">
    <location>
        <begin position="372"/>
        <end position="394"/>
    </location>
</feature>
<evidence type="ECO:0000256" key="11">
    <source>
        <dbReference type="SAM" id="Phobius"/>
    </source>
</evidence>
<feature type="transmembrane region" description="Helical" evidence="11">
    <location>
        <begin position="1224"/>
        <end position="1246"/>
    </location>
</feature>
<comment type="caution">
    <text evidence="13">The sequence shown here is derived from an EMBL/GenBank/DDBJ whole genome shotgun (WGS) entry which is preliminary data.</text>
</comment>
<feature type="transmembrane region" description="Helical" evidence="11">
    <location>
        <begin position="706"/>
        <end position="730"/>
    </location>
</feature>
<feature type="transmembrane region" description="Helical" evidence="11">
    <location>
        <begin position="1337"/>
        <end position="1360"/>
    </location>
</feature>
<dbReference type="HOGENOM" id="CLU_002359_0_1_1"/>
<keyword evidence="3" id="KW-0813">Transport</keyword>
<dbReference type="InterPro" id="IPR053958">
    <property type="entry name" value="HMGCR/SNAP/NPC1-like_SSD"/>
</dbReference>
<comment type="subcellular location">
    <subcellularLocation>
        <location evidence="1">Membrane</location>
        <topology evidence="1">Multi-pass membrane protein</topology>
    </subcellularLocation>
</comment>
<dbReference type="Gene3D" id="1.20.1640.10">
    <property type="entry name" value="Multidrug efflux transporter AcrB transmembrane domain"/>
    <property type="match status" value="2"/>
</dbReference>
<dbReference type="GO" id="GO:0032934">
    <property type="term" value="F:sterol binding"/>
    <property type="evidence" value="ECO:0007669"/>
    <property type="project" value="TreeGrafter"/>
</dbReference>